<reference evidence="1" key="1">
    <citation type="submission" date="2022-05" db="EMBL/GenBank/DDBJ databases">
        <title>Chromosome-level genome of Chaenocephalus aceratus.</title>
        <authorList>
            <person name="Park H."/>
        </authorList>
    </citation>
    <scope>NUCLEOTIDE SEQUENCE</scope>
    <source>
        <strain evidence="1">KU_202001</strain>
    </source>
</reference>
<name>A0ACB9WGU3_CHAAC</name>
<feature type="non-terminal residue" evidence="1">
    <location>
        <position position="56"/>
    </location>
</feature>
<dbReference type="Proteomes" id="UP001057452">
    <property type="component" value="Chromosome 22"/>
</dbReference>
<sequence>TRTQSFQRAEHGDNQSATQSDGGVHPCIRAPILWDRGVAVKNGCCRLFTPTSRAPQ</sequence>
<proteinExistence type="predicted"/>
<evidence type="ECO:0000313" key="1">
    <source>
        <dbReference type="EMBL" id="KAI4812494.1"/>
    </source>
</evidence>
<feature type="non-terminal residue" evidence="1">
    <location>
        <position position="1"/>
    </location>
</feature>
<keyword evidence="2" id="KW-1185">Reference proteome</keyword>
<evidence type="ECO:0000313" key="2">
    <source>
        <dbReference type="Proteomes" id="UP001057452"/>
    </source>
</evidence>
<accession>A0ACB9WGU3</accession>
<protein>
    <submittedName>
        <fullName evidence="1">Uncharacterized protein</fullName>
    </submittedName>
</protein>
<comment type="caution">
    <text evidence="1">The sequence shown here is derived from an EMBL/GenBank/DDBJ whole genome shotgun (WGS) entry which is preliminary data.</text>
</comment>
<dbReference type="EMBL" id="CM043806">
    <property type="protein sequence ID" value="KAI4812494.1"/>
    <property type="molecule type" value="Genomic_DNA"/>
</dbReference>
<gene>
    <name evidence="1" type="ORF">KUCAC02_023880</name>
</gene>
<organism evidence="1 2">
    <name type="scientific">Chaenocephalus aceratus</name>
    <name type="common">Blackfin icefish</name>
    <name type="synonym">Chaenichthys aceratus</name>
    <dbReference type="NCBI Taxonomy" id="36190"/>
    <lineage>
        <taxon>Eukaryota</taxon>
        <taxon>Metazoa</taxon>
        <taxon>Chordata</taxon>
        <taxon>Craniata</taxon>
        <taxon>Vertebrata</taxon>
        <taxon>Euteleostomi</taxon>
        <taxon>Actinopterygii</taxon>
        <taxon>Neopterygii</taxon>
        <taxon>Teleostei</taxon>
        <taxon>Neoteleostei</taxon>
        <taxon>Acanthomorphata</taxon>
        <taxon>Eupercaria</taxon>
        <taxon>Perciformes</taxon>
        <taxon>Notothenioidei</taxon>
        <taxon>Channichthyidae</taxon>
        <taxon>Chaenocephalus</taxon>
    </lineage>
</organism>